<dbReference type="PANTHER" id="PTHR36115:SF4">
    <property type="entry name" value="MEMBRANE PROTEIN"/>
    <property type="match status" value="1"/>
</dbReference>
<feature type="compositionally biased region" description="Low complexity" evidence="6">
    <location>
        <begin position="55"/>
        <end position="75"/>
    </location>
</feature>
<gene>
    <name evidence="10" type="ORF">ACFP4F_03600</name>
</gene>
<feature type="compositionally biased region" description="Low complexity" evidence="6">
    <location>
        <begin position="186"/>
        <end position="199"/>
    </location>
</feature>
<protein>
    <submittedName>
        <fullName evidence="10">RDD family protein</fullName>
    </submittedName>
</protein>
<feature type="compositionally biased region" description="Acidic residues" evidence="6">
    <location>
        <begin position="83"/>
        <end position="98"/>
    </location>
</feature>
<evidence type="ECO:0000313" key="11">
    <source>
        <dbReference type="Proteomes" id="UP001596139"/>
    </source>
</evidence>
<keyword evidence="4 7" id="KW-1133">Transmembrane helix</keyword>
<evidence type="ECO:0000256" key="6">
    <source>
        <dbReference type="SAM" id="MobiDB-lite"/>
    </source>
</evidence>
<dbReference type="Pfam" id="PF10708">
    <property type="entry name" value="DUF2510"/>
    <property type="match status" value="1"/>
</dbReference>
<comment type="subcellular location">
    <subcellularLocation>
        <location evidence="1">Cell membrane</location>
        <topology evidence="1">Multi-pass membrane protein</topology>
    </subcellularLocation>
</comment>
<name>A0ABW1ME21_9ACTN</name>
<dbReference type="PANTHER" id="PTHR36115">
    <property type="entry name" value="PROLINE-RICH ANTIGEN HOMOLOG-RELATED"/>
    <property type="match status" value="1"/>
</dbReference>
<dbReference type="InterPro" id="IPR010432">
    <property type="entry name" value="RDD"/>
</dbReference>
<evidence type="ECO:0000256" key="2">
    <source>
        <dbReference type="ARBA" id="ARBA00022475"/>
    </source>
</evidence>
<feature type="compositionally biased region" description="Low complexity" evidence="6">
    <location>
        <begin position="313"/>
        <end position="326"/>
    </location>
</feature>
<feature type="compositionally biased region" description="Low complexity" evidence="6">
    <location>
        <begin position="160"/>
        <end position="179"/>
    </location>
</feature>
<dbReference type="InterPro" id="IPR051791">
    <property type="entry name" value="Pra-immunoreactive"/>
</dbReference>
<feature type="compositionally biased region" description="Low complexity" evidence="6">
    <location>
        <begin position="250"/>
        <end position="260"/>
    </location>
</feature>
<evidence type="ECO:0000313" key="10">
    <source>
        <dbReference type="EMBL" id="MFC6061631.1"/>
    </source>
</evidence>
<evidence type="ECO:0000256" key="3">
    <source>
        <dbReference type="ARBA" id="ARBA00022692"/>
    </source>
</evidence>
<feature type="transmembrane region" description="Helical" evidence="7">
    <location>
        <begin position="389"/>
        <end position="410"/>
    </location>
</feature>
<keyword evidence="11" id="KW-1185">Reference proteome</keyword>
<evidence type="ECO:0000256" key="7">
    <source>
        <dbReference type="SAM" id="Phobius"/>
    </source>
</evidence>
<evidence type="ECO:0000256" key="1">
    <source>
        <dbReference type="ARBA" id="ARBA00004651"/>
    </source>
</evidence>
<evidence type="ECO:0000256" key="4">
    <source>
        <dbReference type="ARBA" id="ARBA00022989"/>
    </source>
</evidence>
<evidence type="ECO:0000256" key="5">
    <source>
        <dbReference type="ARBA" id="ARBA00023136"/>
    </source>
</evidence>
<keyword evidence="3 7" id="KW-0812">Transmembrane</keyword>
<feature type="transmembrane region" description="Helical" evidence="7">
    <location>
        <begin position="431"/>
        <end position="455"/>
    </location>
</feature>
<feature type="domain" description="DUF2510" evidence="9">
    <location>
        <begin position="15"/>
        <end position="46"/>
    </location>
</feature>
<dbReference type="InterPro" id="IPR018929">
    <property type="entry name" value="DUF2510"/>
</dbReference>
<keyword evidence="5 7" id="KW-0472">Membrane</keyword>
<comment type="caution">
    <text evidence="10">The sequence shown here is derived from an EMBL/GenBank/DDBJ whole genome shotgun (WGS) entry which is preliminary data.</text>
</comment>
<reference evidence="11" key="1">
    <citation type="journal article" date="2019" name="Int. J. Syst. Evol. Microbiol.">
        <title>The Global Catalogue of Microorganisms (GCM) 10K type strain sequencing project: providing services to taxonomists for standard genome sequencing and annotation.</title>
        <authorList>
            <consortium name="The Broad Institute Genomics Platform"/>
            <consortium name="The Broad Institute Genome Sequencing Center for Infectious Disease"/>
            <person name="Wu L."/>
            <person name="Ma J."/>
        </authorList>
    </citation>
    <scope>NUCLEOTIDE SEQUENCE [LARGE SCALE GENOMIC DNA]</scope>
    <source>
        <strain evidence="11">CGMCC 1.15180</strain>
    </source>
</reference>
<feature type="transmembrane region" description="Helical" evidence="7">
    <location>
        <begin position="494"/>
        <end position="515"/>
    </location>
</feature>
<feature type="region of interest" description="Disordered" evidence="6">
    <location>
        <begin position="1"/>
        <end position="367"/>
    </location>
</feature>
<evidence type="ECO:0000259" key="8">
    <source>
        <dbReference type="Pfam" id="PF06271"/>
    </source>
</evidence>
<sequence>MSAPSSGSAGGSPTPGYYPDPSIPGYIRYWNGASWVPGTSRPAPADGEEMPAPPAGAAAEPGPAAPSAAGQPPTAEETGPVFFDEEEDSGQVDGEDPEGAALAMRDRGEVDVPSAATAWDDPQRLHGTGPDAGASWQADASHQAGFGGEQDQLVSWGSVPPQREGAAPGAPAEAQAWGDAPREDAAAAAREGSGQEASGQARPSQEGAAGARSDGTMAIRAMGPGTPVADGTMAIRIDRGGAQPGPDRSAPAAGPAAAQPPAAPKQPAPGYGYPQQNGPSVPGQAGYGYPQPADRQGGYGYPQSGPAAPQQSGYGYPQQAPAAPQQGGPGGYGYPQQSGPSASSGPAAPQQGSAPEGVIPWKPPVDNPFAAAQTQARPAPLGRRVAARLIDTLVLCALLAGVVVPLWSAAADHIDAKVEAAKQSGVQTTVYLLDGTTSGYLAIVIAVLLVVGLLIEALPTAKWGHTLGKKVCGVQVLDIEGHDTPGFGAAAKRWLVYGVLGALAIGVVNALWCLIDRPWRQCWHDKAARTFVAEG</sequence>
<dbReference type="EMBL" id="JBHSPX010000002">
    <property type="protein sequence ID" value="MFC6061631.1"/>
    <property type="molecule type" value="Genomic_DNA"/>
</dbReference>
<feature type="compositionally biased region" description="Low complexity" evidence="6">
    <location>
        <begin position="268"/>
        <end position="279"/>
    </location>
</feature>
<feature type="compositionally biased region" description="Low complexity" evidence="6">
    <location>
        <begin position="334"/>
        <end position="355"/>
    </location>
</feature>
<dbReference type="Pfam" id="PF06271">
    <property type="entry name" value="RDD"/>
    <property type="match status" value="1"/>
</dbReference>
<keyword evidence="2" id="KW-1003">Cell membrane</keyword>
<dbReference type="RefSeq" id="WP_031063252.1">
    <property type="nucleotide sequence ID" value="NZ_JBHSPX010000002.1"/>
</dbReference>
<accession>A0ABW1ME21</accession>
<feature type="compositionally biased region" description="Low complexity" evidence="6">
    <location>
        <begin position="1"/>
        <end position="15"/>
    </location>
</feature>
<dbReference type="Proteomes" id="UP001596139">
    <property type="component" value="Unassembled WGS sequence"/>
</dbReference>
<evidence type="ECO:0000259" key="9">
    <source>
        <dbReference type="Pfam" id="PF10708"/>
    </source>
</evidence>
<proteinExistence type="predicted"/>
<organism evidence="10 11">
    <name type="scientific">Streptomyces ochraceiscleroticus</name>
    <dbReference type="NCBI Taxonomy" id="47761"/>
    <lineage>
        <taxon>Bacteria</taxon>
        <taxon>Bacillati</taxon>
        <taxon>Actinomycetota</taxon>
        <taxon>Actinomycetes</taxon>
        <taxon>Kitasatosporales</taxon>
        <taxon>Streptomycetaceae</taxon>
        <taxon>Streptomyces</taxon>
    </lineage>
</organism>
<feature type="domain" description="RDD" evidence="8">
    <location>
        <begin position="379"/>
        <end position="528"/>
    </location>
</feature>